<dbReference type="GeneID" id="34582829"/>
<gene>
    <name evidence="2" type="ORF">PENARI_c181G12214</name>
</gene>
<feature type="non-terminal residue" evidence="2">
    <location>
        <position position="1"/>
    </location>
</feature>
<dbReference type="RefSeq" id="XP_022482050.1">
    <property type="nucleotide sequence ID" value="XM_022638095.1"/>
</dbReference>
<comment type="caution">
    <text evidence="2">The sequence shown here is derived from an EMBL/GenBank/DDBJ whole genome shotgun (WGS) entry which is preliminary data.</text>
</comment>
<dbReference type="Proteomes" id="UP000177622">
    <property type="component" value="Unassembled WGS sequence"/>
</dbReference>
<evidence type="ECO:0000313" key="2">
    <source>
        <dbReference type="EMBL" id="OGE46581.1"/>
    </source>
</evidence>
<feature type="compositionally biased region" description="Pro residues" evidence="1">
    <location>
        <begin position="24"/>
        <end position="46"/>
    </location>
</feature>
<dbReference type="EMBL" id="LXJU01000181">
    <property type="protein sequence ID" value="OGE46581.1"/>
    <property type="molecule type" value="Genomic_DNA"/>
</dbReference>
<name>A0A1F5L0X8_PENAI</name>
<protein>
    <submittedName>
        <fullName evidence="2">Uncharacterized protein</fullName>
    </submittedName>
</protein>
<feature type="compositionally biased region" description="Polar residues" evidence="1">
    <location>
        <begin position="1"/>
        <end position="21"/>
    </location>
</feature>
<sequence length="71" mass="7323">AGRALSSTICPRISPTSQAAGSQPLPPPTPTPMSPMSPPPVLILTPPPSPFPILLPPWETLSPPLGPPHFS</sequence>
<evidence type="ECO:0000256" key="1">
    <source>
        <dbReference type="SAM" id="MobiDB-lite"/>
    </source>
</evidence>
<proteinExistence type="predicted"/>
<dbReference type="AlphaFoldDB" id="A0A1F5L0X8"/>
<reference evidence="2 3" key="1">
    <citation type="journal article" date="2016" name="Sci. Rep.">
        <title>Penicillium arizonense, a new, genome sequenced fungal species, reveals a high chemical diversity in secreted metabolites.</title>
        <authorList>
            <person name="Grijseels S."/>
            <person name="Nielsen J.C."/>
            <person name="Randelovic M."/>
            <person name="Nielsen J."/>
            <person name="Nielsen K.F."/>
            <person name="Workman M."/>
            <person name="Frisvad J.C."/>
        </authorList>
    </citation>
    <scope>NUCLEOTIDE SEQUENCE [LARGE SCALE GENOMIC DNA]</scope>
    <source>
        <strain evidence="2 3">CBS 141311</strain>
    </source>
</reference>
<keyword evidence="3" id="KW-1185">Reference proteome</keyword>
<accession>A0A1F5L0X8</accession>
<organism evidence="2 3">
    <name type="scientific">Penicillium arizonense</name>
    <dbReference type="NCBI Taxonomy" id="1835702"/>
    <lineage>
        <taxon>Eukaryota</taxon>
        <taxon>Fungi</taxon>
        <taxon>Dikarya</taxon>
        <taxon>Ascomycota</taxon>
        <taxon>Pezizomycotina</taxon>
        <taxon>Eurotiomycetes</taxon>
        <taxon>Eurotiomycetidae</taxon>
        <taxon>Eurotiales</taxon>
        <taxon>Aspergillaceae</taxon>
        <taxon>Penicillium</taxon>
    </lineage>
</organism>
<evidence type="ECO:0000313" key="3">
    <source>
        <dbReference type="Proteomes" id="UP000177622"/>
    </source>
</evidence>
<feature type="region of interest" description="Disordered" evidence="1">
    <location>
        <begin position="1"/>
        <end position="46"/>
    </location>
</feature>
<feature type="non-terminal residue" evidence="2">
    <location>
        <position position="71"/>
    </location>
</feature>